<evidence type="ECO:0000259" key="2">
    <source>
        <dbReference type="Pfam" id="PF00561"/>
    </source>
</evidence>
<reference evidence="3 4" key="1">
    <citation type="journal article" date="2012" name="Nat. Biotechnol.">
        <title>Draft genome sequence of pigeonpea (Cajanus cajan), an orphan legume crop of resource-poor farmers.</title>
        <authorList>
            <person name="Varshney R.K."/>
            <person name="Chen W."/>
            <person name="Li Y."/>
            <person name="Bharti A.K."/>
            <person name="Saxena R.K."/>
            <person name="Schlueter J.A."/>
            <person name="Donoghue M.T."/>
            <person name="Azam S."/>
            <person name="Fan G."/>
            <person name="Whaley A.M."/>
            <person name="Farmer A.D."/>
            <person name="Sheridan J."/>
            <person name="Iwata A."/>
            <person name="Tuteja R."/>
            <person name="Penmetsa R.V."/>
            <person name="Wu W."/>
            <person name="Upadhyaya H.D."/>
            <person name="Yang S.P."/>
            <person name="Shah T."/>
            <person name="Saxena K.B."/>
            <person name="Michael T."/>
            <person name="McCombie W.R."/>
            <person name="Yang B."/>
            <person name="Zhang G."/>
            <person name="Yang H."/>
            <person name="Wang J."/>
            <person name="Spillane C."/>
            <person name="Cook D.R."/>
            <person name="May G.D."/>
            <person name="Xu X."/>
            <person name="Jackson S.A."/>
        </authorList>
    </citation>
    <scope>NUCLEOTIDE SEQUENCE [LARGE SCALE GENOMIC DNA]</scope>
    <source>
        <strain evidence="4">cv. Asha</strain>
    </source>
</reference>
<protein>
    <submittedName>
        <fullName evidence="3">Abhydrolase domain-containing protein FAM108C1</fullName>
    </submittedName>
</protein>
<name>A0A151UAW5_CAJCA</name>
<dbReference type="OMA" id="TGNHCDL"/>
<evidence type="ECO:0000313" key="3">
    <source>
        <dbReference type="EMBL" id="KYP76466.1"/>
    </source>
</evidence>
<feature type="compositionally biased region" description="Basic and acidic residues" evidence="1">
    <location>
        <begin position="277"/>
        <end position="340"/>
    </location>
</feature>
<dbReference type="SUPFAM" id="SSF53474">
    <property type="entry name" value="alpha/beta-Hydrolases"/>
    <property type="match status" value="1"/>
</dbReference>
<sequence>MGAITSSMAAKFAFFPPNPPSYAVAVDELSGKLKMMGVTARENVDVLKVCTKRGNSIVAMYIRNPSASLTVLFSHGNATDLGQMYDWFSQLSHDLRLNLLCYDYSGYGHSSGKPSEQNTYADIEAAYKCLVEMYGAKEEDIILYGQSLGSGPTTDLATRLPNLRAVILHSPILSGLRVMYPVKRTYWFDIYKNIDKIPLVSCPVLVIHGTADDVVDCSHGKQLWEHCKQKYEPLWIKGGNHCNLELYPQYIKHLKKFIAAIEKSSHQKTGTVPVPDQLDRPRSSTDFREKPRISMDLRENLRRSIDLKEKHRSSTDHKVKSRAGPDKKDKSRKSIDRYEKACNGAEIPEKARTSIDRFGDMVRSVGLCNIDCFRPSATHA</sequence>
<dbReference type="PANTHER" id="PTHR12277">
    <property type="entry name" value="ALPHA/BETA HYDROLASE DOMAIN-CONTAINING PROTEIN"/>
    <property type="match status" value="1"/>
</dbReference>
<organism evidence="3 4">
    <name type="scientific">Cajanus cajan</name>
    <name type="common">Pigeon pea</name>
    <name type="synonym">Cajanus indicus</name>
    <dbReference type="NCBI Taxonomy" id="3821"/>
    <lineage>
        <taxon>Eukaryota</taxon>
        <taxon>Viridiplantae</taxon>
        <taxon>Streptophyta</taxon>
        <taxon>Embryophyta</taxon>
        <taxon>Tracheophyta</taxon>
        <taxon>Spermatophyta</taxon>
        <taxon>Magnoliopsida</taxon>
        <taxon>eudicotyledons</taxon>
        <taxon>Gunneridae</taxon>
        <taxon>Pentapetalae</taxon>
        <taxon>rosids</taxon>
        <taxon>fabids</taxon>
        <taxon>Fabales</taxon>
        <taxon>Fabaceae</taxon>
        <taxon>Papilionoideae</taxon>
        <taxon>50 kb inversion clade</taxon>
        <taxon>NPAAA clade</taxon>
        <taxon>indigoferoid/millettioid clade</taxon>
        <taxon>Phaseoleae</taxon>
        <taxon>Cajanus</taxon>
    </lineage>
</organism>
<dbReference type="EMBL" id="CM003603">
    <property type="protein sequence ID" value="KYP76466.1"/>
    <property type="molecule type" value="Genomic_DNA"/>
</dbReference>
<dbReference type="InterPro" id="IPR029058">
    <property type="entry name" value="AB_hydrolase_fold"/>
</dbReference>
<dbReference type="Gene3D" id="3.40.50.1820">
    <property type="entry name" value="alpha/beta hydrolase"/>
    <property type="match status" value="1"/>
</dbReference>
<gene>
    <name evidence="3" type="ORF">KK1_020710</name>
</gene>
<feature type="region of interest" description="Disordered" evidence="1">
    <location>
        <begin position="268"/>
        <end position="341"/>
    </location>
</feature>
<proteinExistence type="predicted"/>
<accession>A0A151UAW5</accession>
<feature type="domain" description="AB hydrolase-1" evidence="2">
    <location>
        <begin position="70"/>
        <end position="171"/>
    </location>
</feature>
<dbReference type="PANTHER" id="PTHR12277:SF191">
    <property type="entry name" value="ALPHA_BETA-HYDROLASES SUPERFAMILY PROTEIN"/>
    <property type="match status" value="1"/>
</dbReference>
<evidence type="ECO:0000256" key="1">
    <source>
        <dbReference type="SAM" id="MobiDB-lite"/>
    </source>
</evidence>
<dbReference type="Proteomes" id="UP000075243">
    <property type="component" value="Chromosome 1"/>
</dbReference>
<keyword evidence="4" id="KW-1185">Reference proteome</keyword>
<dbReference type="AlphaFoldDB" id="A0A151UAW5"/>
<dbReference type="Gramene" id="C.cajan_20112.t">
    <property type="protein sequence ID" value="C.cajan_20112.t"/>
    <property type="gene ID" value="C.cajan_20112"/>
</dbReference>
<evidence type="ECO:0000313" key="4">
    <source>
        <dbReference type="Proteomes" id="UP000075243"/>
    </source>
</evidence>
<dbReference type="OrthoDB" id="446723at2759"/>
<dbReference type="Pfam" id="PF00561">
    <property type="entry name" value="Abhydrolase_1"/>
    <property type="match status" value="1"/>
</dbReference>
<dbReference type="InterPro" id="IPR000073">
    <property type="entry name" value="AB_hydrolase_1"/>
</dbReference>